<feature type="signal peptide" evidence="1">
    <location>
        <begin position="1"/>
        <end position="19"/>
    </location>
</feature>
<feature type="domain" description="Diels-Alderase N-terminal" evidence="2">
    <location>
        <begin position="25"/>
        <end position="182"/>
    </location>
</feature>
<dbReference type="Proteomes" id="UP000075230">
    <property type="component" value="Unassembled WGS sequence"/>
</dbReference>
<dbReference type="Pfam" id="PF24137">
    <property type="entry name" value="DA_N"/>
    <property type="match status" value="1"/>
</dbReference>
<name>A0A146EYL1_ASPKA</name>
<reference evidence="5" key="2">
    <citation type="submission" date="2016-02" db="EMBL/GenBank/DDBJ databases">
        <title>Genome sequencing of Aspergillus luchuensis NBRC 4314.</title>
        <authorList>
            <person name="Yamada O."/>
        </authorList>
    </citation>
    <scope>NUCLEOTIDE SEQUENCE [LARGE SCALE GENOMIC DNA]</scope>
    <source>
        <strain evidence="5">RIB 2604</strain>
    </source>
</reference>
<dbReference type="VEuPathDB" id="FungiDB:ASPFODRAFT_208532"/>
<dbReference type="InterPro" id="IPR056402">
    <property type="entry name" value="DA_N"/>
</dbReference>
<accession>A0A146EYL1</accession>
<protein>
    <submittedName>
        <fullName evidence="4">Similar to An12g09180</fullName>
    </submittedName>
</protein>
<evidence type="ECO:0000259" key="3">
    <source>
        <dbReference type="Pfam" id="PF25581"/>
    </source>
</evidence>
<evidence type="ECO:0000256" key="1">
    <source>
        <dbReference type="SAM" id="SignalP"/>
    </source>
</evidence>
<dbReference type="SUPFAM" id="SSF159245">
    <property type="entry name" value="AttH-like"/>
    <property type="match status" value="1"/>
</dbReference>
<evidence type="ECO:0000313" key="4">
    <source>
        <dbReference type="EMBL" id="GAT18671.1"/>
    </source>
</evidence>
<feature type="chain" id="PRO_5007523495" evidence="1">
    <location>
        <begin position="20"/>
        <end position="327"/>
    </location>
</feature>
<feature type="domain" description="AsqO/PenF-like C-terminal" evidence="3">
    <location>
        <begin position="204"/>
        <end position="325"/>
    </location>
</feature>
<dbReference type="InterPro" id="IPR057722">
    <property type="entry name" value="AsqO/PenF-like_C"/>
</dbReference>
<dbReference type="Pfam" id="PF25581">
    <property type="entry name" value="AsqO_C"/>
    <property type="match status" value="1"/>
</dbReference>
<dbReference type="AlphaFoldDB" id="A0A146EYL1"/>
<evidence type="ECO:0000313" key="5">
    <source>
        <dbReference type="Proteomes" id="UP000075230"/>
    </source>
</evidence>
<dbReference type="EMBL" id="BCWF01000001">
    <property type="protein sequence ID" value="GAT18671.1"/>
    <property type="molecule type" value="Genomic_DNA"/>
</dbReference>
<reference evidence="4 5" key="1">
    <citation type="journal article" date="2016" name="DNA Res.">
        <title>Genome sequence of Aspergillus luchuensis NBRC 4314.</title>
        <authorList>
            <person name="Yamada O."/>
            <person name="Machida M."/>
            <person name="Hosoyama A."/>
            <person name="Goto M."/>
            <person name="Takahashi T."/>
            <person name="Futagami T."/>
            <person name="Yamagata Y."/>
            <person name="Takeuchi M."/>
            <person name="Kobayashi T."/>
            <person name="Koike H."/>
            <person name="Abe K."/>
            <person name="Asai K."/>
            <person name="Arita M."/>
            <person name="Fujita N."/>
            <person name="Fukuda K."/>
            <person name="Higa K."/>
            <person name="Horikawa H."/>
            <person name="Ishikawa T."/>
            <person name="Jinno K."/>
            <person name="Kato Y."/>
            <person name="Kirimura K."/>
            <person name="Mizutani O."/>
            <person name="Nakasone K."/>
            <person name="Sano M."/>
            <person name="Shiraishi Y."/>
            <person name="Tsukahara M."/>
            <person name="Gomi K."/>
        </authorList>
    </citation>
    <scope>NUCLEOTIDE SEQUENCE [LARGE SCALE GENOMIC DNA]</scope>
    <source>
        <strain evidence="4 5">RIB 2604</strain>
    </source>
</reference>
<sequence length="327" mass="35683">MHSPLLLPILLTTITLTTAQYLKDINPIAVDYPVHVDFVPDSTHLADLESPKLSEVNTTVFEWWYFDAVSSTNPNASIVLTFFTTTATAFPAVPQNLSSVLLTYVWATLPNGTTVSQSIVPIDASVMGDRDISSGGWEGTGGWSGRESGYEAWVGWEGGRVSGRIVFRDLAPPLLPCSTPKQTNRALGLGEGLGWNWGNRPFQNTVKSWSWGHVHIGQYALVWLQYTPRVGGDINNNTTPIVSAYLARDGKVVQSGCRNSLISIWERMTESSYGVDVGMDGVELRIEGTVEVAGDGKNYFRWNGVVHGTVEGQKLDGGVAVFEGFRL</sequence>
<gene>
    <name evidence="4" type="ORF">RIB2604_00101650</name>
</gene>
<organism evidence="4 5">
    <name type="scientific">Aspergillus kawachii</name>
    <name type="common">White koji mold</name>
    <name type="synonym">Aspergillus awamori var. kawachi</name>
    <dbReference type="NCBI Taxonomy" id="1069201"/>
    <lineage>
        <taxon>Eukaryota</taxon>
        <taxon>Fungi</taxon>
        <taxon>Dikarya</taxon>
        <taxon>Ascomycota</taxon>
        <taxon>Pezizomycotina</taxon>
        <taxon>Eurotiomycetes</taxon>
        <taxon>Eurotiomycetidae</taxon>
        <taxon>Eurotiales</taxon>
        <taxon>Aspergillaceae</taxon>
        <taxon>Aspergillus</taxon>
        <taxon>Aspergillus subgen. Circumdati</taxon>
    </lineage>
</organism>
<evidence type="ECO:0000259" key="2">
    <source>
        <dbReference type="Pfam" id="PF24137"/>
    </source>
</evidence>
<proteinExistence type="predicted"/>
<comment type="caution">
    <text evidence="4">The sequence shown here is derived from an EMBL/GenBank/DDBJ whole genome shotgun (WGS) entry which is preliminary data.</text>
</comment>
<keyword evidence="1" id="KW-0732">Signal</keyword>